<dbReference type="EMBL" id="QKKF02005868">
    <property type="protein sequence ID" value="RZF46578.1"/>
    <property type="molecule type" value="Genomic_DNA"/>
</dbReference>
<organism evidence="8 9">
    <name type="scientific">Laodelphax striatellus</name>
    <name type="common">Small brown planthopper</name>
    <name type="synonym">Delphax striatella</name>
    <dbReference type="NCBI Taxonomy" id="195883"/>
    <lineage>
        <taxon>Eukaryota</taxon>
        <taxon>Metazoa</taxon>
        <taxon>Ecdysozoa</taxon>
        <taxon>Arthropoda</taxon>
        <taxon>Hexapoda</taxon>
        <taxon>Insecta</taxon>
        <taxon>Pterygota</taxon>
        <taxon>Neoptera</taxon>
        <taxon>Paraneoptera</taxon>
        <taxon>Hemiptera</taxon>
        <taxon>Auchenorrhyncha</taxon>
        <taxon>Fulgoroidea</taxon>
        <taxon>Delphacidae</taxon>
        <taxon>Criomorphinae</taxon>
        <taxon>Laodelphax</taxon>
    </lineage>
</organism>
<dbReference type="Pfam" id="PF08801">
    <property type="entry name" value="Nucleoporin_N"/>
    <property type="match status" value="1"/>
</dbReference>
<feature type="domain" description="Nucleoporin Nup133/Nup155-like N-terminal" evidence="7">
    <location>
        <begin position="83"/>
        <end position="450"/>
    </location>
</feature>
<accession>A0A482XMM3</accession>
<dbReference type="GO" id="GO:0006606">
    <property type="term" value="P:protein import into nucleus"/>
    <property type="evidence" value="ECO:0007669"/>
    <property type="project" value="TreeGrafter"/>
</dbReference>
<dbReference type="InParanoid" id="A0A482XMM3"/>
<keyword evidence="9" id="KW-1185">Reference proteome</keyword>
<dbReference type="PANTHER" id="PTHR10350:SF6">
    <property type="entry name" value="NUCLEAR PORE COMPLEX PROTEIN NUP155"/>
    <property type="match status" value="1"/>
</dbReference>
<dbReference type="GO" id="GO:0036228">
    <property type="term" value="P:protein localization to nuclear inner membrane"/>
    <property type="evidence" value="ECO:0007669"/>
    <property type="project" value="TreeGrafter"/>
</dbReference>
<dbReference type="GO" id="GO:0000972">
    <property type="term" value="P:transcription-dependent tethering of RNA polymerase II gene DNA at nuclear periphery"/>
    <property type="evidence" value="ECO:0007669"/>
    <property type="project" value="TreeGrafter"/>
</dbReference>
<dbReference type="Gene3D" id="1.25.40.440">
    <property type="entry name" value="Nucleoporin, helical domain, central subdomain"/>
    <property type="match status" value="1"/>
</dbReference>
<dbReference type="SMR" id="A0A482XMM3"/>
<feature type="domain" description="Nucleoporin Nup133/Nup155-like C-terminal" evidence="6">
    <location>
        <begin position="616"/>
        <end position="1272"/>
    </location>
</feature>
<dbReference type="InterPro" id="IPR042533">
    <property type="entry name" value="Nucleoporin_Nup155_C_1"/>
</dbReference>
<feature type="region of interest" description="Disordered" evidence="5">
    <location>
        <begin position="921"/>
        <end position="944"/>
    </location>
</feature>
<evidence type="ECO:0000256" key="3">
    <source>
        <dbReference type="ARBA" id="ARBA00022448"/>
    </source>
</evidence>
<dbReference type="STRING" id="195883.A0A482XMM3"/>
<dbReference type="SUPFAM" id="SSF50978">
    <property type="entry name" value="WD40 repeat-like"/>
    <property type="match status" value="1"/>
</dbReference>
<evidence type="ECO:0000256" key="4">
    <source>
        <dbReference type="ARBA" id="ARBA00023242"/>
    </source>
</evidence>
<dbReference type="InterPro" id="IPR042537">
    <property type="entry name" value="Nucleoporin_Nup155_C_2"/>
</dbReference>
<dbReference type="GO" id="GO:0044611">
    <property type="term" value="C:nuclear pore inner ring"/>
    <property type="evidence" value="ECO:0007669"/>
    <property type="project" value="TreeGrafter"/>
</dbReference>
<evidence type="ECO:0000256" key="1">
    <source>
        <dbReference type="ARBA" id="ARBA00004123"/>
    </source>
</evidence>
<dbReference type="Gene3D" id="1.20.58.1780">
    <property type="match status" value="1"/>
</dbReference>
<protein>
    <recommendedName>
        <fullName evidence="10">Nucleoporin Nup133/Nup155-like N-terminal domain-containing protein</fullName>
    </recommendedName>
</protein>
<dbReference type="InterPro" id="IPR007187">
    <property type="entry name" value="Nucleoporin_Nup133/Nup155_C"/>
</dbReference>
<dbReference type="OrthoDB" id="338970at2759"/>
<sequence>MAMNSSVVDRPLPVDPFRVQMESLELAGKMVEKFTAQDNNFPSLIDRMRVSVQHGPTYSGLSETDYPNTGNVTRMKYMKNLSVLNKVPLPPEILEHFSHLQCHCMMGIFPEINRAWLTIDSDIFIWNFEQGSDVAYYDGLSETIVSVGLVKPKPGVFMSYIKRLLVITTVVDIVVLGVTFKKVQDGGGETDELHLTPEIIYTLSIDGVSITTIVGTDNGRIFLGGKDGCVYEIIYQKELGWWGKRCKKVNHSTGLLSILVPSFINAAFVEEDSIAQITIDNSRHVLYTLSEKGVIEVFDLGECGTYTTRVASLTQSGIVQSAVNIVRTFDSSDFRPIVSIQAIEASESAHVGLVAVTESGARLYFTTGQPRPSTLQLIHVRLPPGFVANAPATRPSKVHKALYTAGNLLLVTSPGGTSDKVWCLSGDAFPLQHGLSEAQSTVSLSGQVWAADEICPLPPPPASPHPQPPLLVRQIYEPARRFVLLTPQGAEILKKLRPVDMLVELLTESNGPDSELVKSYFSSQTEQQAAATCLILACNHSTRNVQLAEWATRAFFLYGGEPSIGAVQQHVSAMSSPNYTYSSLSSLPPGFNPGIVSTPVKSTAFSPPDNTTVYYSAKHNGLYLHLSRILRPLWDTRIVQRVTMKDNKNYLESSVLGEEIAIVTGHLLALRSFLERNTQIASSCTPLNASTFDAMTWGQRSRLQEAQLMEKSSLDALRMLVDHAAQVLGLWRVMCDHQFHVIADALPREQQEHMTVATFRDLILAGQELCDSLIDKLINTYLNDNASVDTISRKLREICPKLYRNEDAACTKVNEMLLSAQTQQNRDERQKLLKAALKLCKEVAPRIHLKAVCRRFVACRFYEGILELCLECASKADPKNVALHFYQAGQPSDDQVGYQAFAQRMEIYKEVTSTIDRLHHQSQAGPHSPSVPPTPGSPPPVSDFLSASDCEAHQSAKLLQNAALCSSDELLHVAIYDWMVQQRLFGDLIESGRPSLESYLKRCATDRSDDTDVCNLLWKFHERHGNHAAAAQILYQLAKQPGPAVPLSERMTYLARAVICMRSDDVGCAPHLGVFLHELEDLVQVARIQKRWLDAVSNLANRHHQAAEAVTHLNSGLLTVTELYEDFAEPFELWDCKLAIVDCSGHDDPDLINDIWTKIIEEELKKCSSDDGNDKMTVVLSKVKALGQQYLVSTRTLPLEHVVWSLELASCRLKASCALVHQAMLAIAVPFSRLLHVYERLVALNDRCWINEGGELYLIEVVASLARTFTTDPRCAGHGGERKKIAVRMQDLLTNCLSTLYSKPNTEQLINQLKAVQTDLNRI</sequence>
<dbReference type="PANTHER" id="PTHR10350">
    <property type="entry name" value="NUCLEAR PORE COMPLEX PROTEIN NUP155"/>
    <property type="match status" value="1"/>
</dbReference>
<proteinExistence type="inferred from homology"/>
<feature type="compositionally biased region" description="Pro residues" evidence="5">
    <location>
        <begin position="929"/>
        <end position="941"/>
    </location>
</feature>
<comment type="similarity">
    <text evidence="2">Belongs to the non-repetitive/WGA-negative nucleoporin family.</text>
</comment>
<dbReference type="InterPro" id="IPR042538">
    <property type="entry name" value="Nucleoporin_Nup155_C_3"/>
</dbReference>
<dbReference type="FunCoup" id="A0A482XMM3">
    <property type="interactions" value="2507"/>
</dbReference>
<dbReference type="InterPro" id="IPR004870">
    <property type="entry name" value="Nucleoporin_Nup155"/>
</dbReference>
<comment type="subcellular location">
    <subcellularLocation>
        <location evidence="1">Nucleus</location>
    </subcellularLocation>
</comment>
<evidence type="ECO:0000256" key="2">
    <source>
        <dbReference type="ARBA" id="ARBA00007373"/>
    </source>
</evidence>
<name>A0A482XMM3_LAOST</name>
<dbReference type="Gene3D" id="1.25.40.450">
    <property type="entry name" value="Nucleoporin, helical domain, N-terminal subdomain"/>
    <property type="match status" value="1"/>
</dbReference>
<dbReference type="Gene3D" id="1.20.120.1880">
    <property type="entry name" value="Nucleoporin, helical C-terminal domain"/>
    <property type="match status" value="1"/>
</dbReference>
<keyword evidence="3" id="KW-0813">Transport</keyword>
<dbReference type="InterPro" id="IPR036322">
    <property type="entry name" value="WD40_repeat_dom_sf"/>
</dbReference>
<dbReference type="Pfam" id="PF03177">
    <property type="entry name" value="Nucleoporin_C"/>
    <property type="match status" value="1"/>
</dbReference>
<dbReference type="GO" id="GO:0017056">
    <property type="term" value="F:structural constituent of nuclear pore"/>
    <property type="evidence" value="ECO:0007669"/>
    <property type="project" value="InterPro"/>
</dbReference>
<dbReference type="GO" id="GO:0006405">
    <property type="term" value="P:RNA export from nucleus"/>
    <property type="evidence" value="ECO:0007669"/>
    <property type="project" value="TreeGrafter"/>
</dbReference>
<evidence type="ECO:0000256" key="5">
    <source>
        <dbReference type="SAM" id="MobiDB-lite"/>
    </source>
</evidence>
<reference evidence="8 9" key="1">
    <citation type="journal article" date="2017" name="Gigascience">
        <title>Genome sequence of the small brown planthopper, Laodelphax striatellus.</title>
        <authorList>
            <person name="Zhu J."/>
            <person name="Jiang F."/>
            <person name="Wang X."/>
            <person name="Yang P."/>
            <person name="Bao Y."/>
            <person name="Zhao W."/>
            <person name="Wang W."/>
            <person name="Lu H."/>
            <person name="Wang Q."/>
            <person name="Cui N."/>
            <person name="Li J."/>
            <person name="Chen X."/>
            <person name="Luo L."/>
            <person name="Yu J."/>
            <person name="Kang L."/>
            <person name="Cui F."/>
        </authorList>
    </citation>
    <scope>NUCLEOTIDE SEQUENCE [LARGE SCALE GENOMIC DNA]</scope>
    <source>
        <strain evidence="8">Lst14</strain>
    </source>
</reference>
<evidence type="ECO:0008006" key="10">
    <source>
        <dbReference type="Google" id="ProtNLM"/>
    </source>
</evidence>
<evidence type="ECO:0000259" key="6">
    <source>
        <dbReference type="Pfam" id="PF03177"/>
    </source>
</evidence>
<evidence type="ECO:0000259" key="7">
    <source>
        <dbReference type="Pfam" id="PF08801"/>
    </source>
</evidence>
<keyword evidence="4" id="KW-0539">Nucleus</keyword>
<comment type="caution">
    <text evidence="8">The sequence shown here is derived from an EMBL/GenBank/DDBJ whole genome shotgun (WGS) entry which is preliminary data.</text>
</comment>
<dbReference type="InterPro" id="IPR014908">
    <property type="entry name" value="Nucleoporin_Nup133/Nup155_N"/>
</dbReference>
<dbReference type="Proteomes" id="UP000291343">
    <property type="component" value="Unassembled WGS sequence"/>
</dbReference>
<evidence type="ECO:0000313" key="8">
    <source>
        <dbReference type="EMBL" id="RZF46578.1"/>
    </source>
</evidence>
<evidence type="ECO:0000313" key="9">
    <source>
        <dbReference type="Proteomes" id="UP000291343"/>
    </source>
</evidence>
<gene>
    <name evidence="8" type="ORF">LSTR_LSTR002910</name>
</gene>
<dbReference type="FunFam" id="1.25.40.440:FF:000001">
    <property type="entry name" value="Nuclear pore complex subunit"/>
    <property type="match status" value="1"/>
</dbReference>